<proteinExistence type="predicted"/>
<comment type="caution">
    <text evidence="2">The sequence shown here is derived from an EMBL/GenBank/DDBJ whole genome shotgun (WGS) entry which is preliminary data.</text>
</comment>
<evidence type="ECO:0000256" key="1">
    <source>
        <dbReference type="SAM" id="MobiDB-lite"/>
    </source>
</evidence>
<feature type="region of interest" description="Disordered" evidence="1">
    <location>
        <begin position="1"/>
        <end position="26"/>
    </location>
</feature>
<evidence type="ECO:0000313" key="2">
    <source>
        <dbReference type="EMBL" id="MQX17871.1"/>
    </source>
</evidence>
<accession>A0A6N7LJ24</accession>
<evidence type="ECO:0000313" key="3">
    <source>
        <dbReference type="Proteomes" id="UP000439983"/>
    </source>
</evidence>
<dbReference type="Proteomes" id="UP000439983">
    <property type="component" value="Unassembled WGS sequence"/>
</dbReference>
<dbReference type="AlphaFoldDB" id="A0A6N7LJ24"/>
<dbReference type="EMBL" id="WITC01000108">
    <property type="protein sequence ID" value="MQX17871.1"/>
    <property type="molecule type" value="Genomic_DNA"/>
</dbReference>
<sequence length="98" mass="10677">MRRKTRVDRGPKGCEEAPAPLASPISWDDLSSEEQTALKRMNRGPGHVISQPVGERLVALGLAVERHNGIGISRQGRELVITVLLSAREGTRTEHDAS</sequence>
<gene>
    <name evidence="2" type="ORF">GHK62_24915</name>
</gene>
<dbReference type="RefSeq" id="WP_153441714.1">
    <property type="nucleotide sequence ID" value="NZ_JACIGA010000006.1"/>
</dbReference>
<keyword evidence="3" id="KW-1185">Reference proteome</keyword>
<name>A0A6N7LJ24_SINTE</name>
<reference evidence="2 3" key="1">
    <citation type="journal article" date="2013" name="Genome Biol.">
        <title>Comparative genomics of the core and accessory genomes of 48 Sinorhizobium strains comprising five genospecies.</title>
        <authorList>
            <person name="Sugawara M."/>
            <person name="Epstein B."/>
            <person name="Badgley B.D."/>
            <person name="Unno T."/>
            <person name="Xu L."/>
            <person name="Reese J."/>
            <person name="Gyaneshwar P."/>
            <person name="Denny R."/>
            <person name="Mudge J."/>
            <person name="Bharti A.K."/>
            <person name="Farmer A.D."/>
            <person name="May G.D."/>
            <person name="Woodward J.E."/>
            <person name="Medigue C."/>
            <person name="Vallenet D."/>
            <person name="Lajus A."/>
            <person name="Rouy Z."/>
            <person name="Martinez-Vaz B."/>
            <person name="Tiffin P."/>
            <person name="Young N.D."/>
            <person name="Sadowsky M.J."/>
        </authorList>
    </citation>
    <scope>NUCLEOTIDE SEQUENCE [LARGE SCALE GENOMIC DNA]</scope>
    <source>
        <strain evidence="2 3">USDA4894</strain>
    </source>
</reference>
<dbReference type="OrthoDB" id="8085626at2"/>
<protein>
    <submittedName>
        <fullName evidence="2">Uncharacterized protein</fullName>
    </submittedName>
</protein>
<organism evidence="2 3">
    <name type="scientific">Sinorhizobium terangae</name>
    <dbReference type="NCBI Taxonomy" id="110322"/>
    <lineage>
        <taxon>Bacteria</taxon>
        <taxon>Pseudomonadati</taxon>
        <taxon>Pseudomonadota</taxon>
        <taxon>Alphaproteobacteria</taxon>
        <taxon>Hyphomicrobiales</taxon>
        <taxon>Rhizobiaceae</taxon>
        <taxon>Sinorhizobium/Ensifer group</taxon>
        <taxon>Sinorhizobium</taxon>
    </lineage>
</organism>